<organism evidence="10 11">
    <name type="scientific">Sphingobacterium spiritivorum ATCC 33300</name>
    <dbReference type="NCBI Taxonomy" id="525372"/>
    <lineage>
        <taxon>Bacteria</taxon>
        <taxon>Pseudomonadati</taxon>
        <taxon>Bacteroidota</taxon>
        <taxon>Sphingobacteriia</taxon>
        <taxon>Sphingobacteriales</taxon>
        <taxon>Sphingobacteriaceae</taxon>
        <taxon>Sphingobacterium</taxon>
    </lineage>
</organism>
<dbReference type="InterPro" id="IPR005829">
    <property type="entry name" value="Sugar_transporter_CS"/>
</dbReference>
<dbReference type="InterPro" id="IPR001958">
    <property type="entry name" value="Tet-R_TetA/multi-R_MdtG-like"/>
</dbReference>
<keyword evidence="4" id="KW-0813">Transport</keyword>
<dbReference type="InterPro" id="IPR011701">
    <property type="entry name" value="MFS"/>
</dbReference>
<dbReference type="RefSeq" id="WP_003004690.1">
    <property type="nucleotide sequence ID" value="NZ_GG668630.1"/>
</dbReference>
<feature type="transmembrane region" description="Helical" evidence="8">
    <location>
        <begin position="255"/>
        <end position="273"/>
    </location>
</feature>
<evidence type="ECO:0000313" key="11">
    <source>
        <dbReference type="Proteomes" id="UP000006241"/>
    </source>
</evidence>
<feature type="transmembrane region" description="Helical" evidence="8">
    <location>
        <begin position="346"/>
        <end position="368"/>
    </location>
</feature>
<feature type="transmembrane region" description="Helical" evidence="8">
    <location>
        <begin position="138"/>
        <end position="160"/>
    </location>
</feature>
<feature type="domain" description="Major facilitator superfamily (MFS) profile" evidence="9">
    <location>
        <begin position="9"/>
        <end position="404"/>
    </location>
</feature>
<evidence type="ECO:0000256" key="8">
    <source>
        <dbReference type="SAM" id="Phobius"/>
    </source>
</evidence>
<dbReference type="PANTHER" id="PTHR23504:SF15">
    <property type="entry name" value="MAJOR FACILITATOR SUPERFAMILY (MFS) PROFILE DOMAIN-CONTAINING PROTEIN"/>
    <property type="match status" value="1"/>
</dbReference>
<evidence type="ECO:0000313" key="10">
    <source>
        <dbReference type="EMBL" id="EEI89715.1"/>
    </source>
</evidence>
<dbReference type="InterPro" id="IPR036259">
    <property type="entry name" value="MFS_trans_sf"/>
</dbReference>
<sequence length="429" mass="47112">MKKTGKKAAVGFIFITLLIDITGWGIILPVVPKLIGELIHSDITEAATYGGWLGFAYAFTQFIFSPIVGNLSDQYGRRPILLISLLGFALDYLLLAVAPSLGWLFAGRIIAGLTGASISTASAYIADVSTDETRTKNFGLIGAAFGLGFIIGPVIGGLLGHYGARIPFYVASVLCLLNFLYGYFILPESLDQNKRRPFDWRRANPIGSLKFLAKHPKISSLVIALILVYIGLQAVQSNWHFFTMYQFNWSERTVGLSLGVLGLLLGFVQGVLIRWTAPKLGEQTSIYSGLIFYALGLLLFSFANEGWMMLMFLIPYSLGGICGPSLQSMISKSISSNQQGELQGALTSLISATSIIGPPIMTHLFYYFTHDKAPFKFSGAPFFLASVLMILSAVIIHYTAKKTKSSNKKISRNLKQKIREYILKIVNRI</sequence>
<evidence type="ECO:0000256" key="7">
    <source>
        <dbReference type="ARBA" id="ARBA00023136"/>
    </source>
</evidence>
<comment type="subcellular location">
    <subcellularLocation>
        <location evidence="2">Membrane</location>
        <topology evidence="2">Multi-pass membrane protein</topology>
    </subcellularLocation>
</comment>
<accession>C2G4W4</accession>
<dbReference type="PANTHER" id="PTHR23504">
    <property type="entry name" value="MAJOR FACILITATOR SUPERFAMILY DOMAIN-CONTAINING PROTEIN 10"/>
    <property type="match status" value="1"/>
</dbReference>
<feature type="transmembrane region" description="Helical" evidence="8">
    <location>
        <begin position="51"/>
        <end position="68"/>
    </location>
</feature>
<dbReference type="EMBL" id="ACHB01000100">
    <property type="protein sequence ID" value="EEI89715.1"/>
    <property type="molecule type" value="Genomic_DNA"/>
</dbReference>
<dbReference type="SUPFAM" id="SSF103473">
    <property type="entry name" value="MFS general substrate transporter"/>
    <property type="match status" value="1"/>
</dbReference>
<evidence type="ECO:0000259" key="9">
    <source>
        <dbReference type="PROSITE" id="PS50850"/>
    </source>
</evidence>
<proteinExistence type="inferred from homology"/>
<evidence type="ECO:0000256" key="1">
    <source>
        <dbReference type="ARBA" id="ARBA00003279"/>
    </source>
</evidence>
<evidence type="ECO:0000256" key="4">
    <source>
        <dbReference type="ARBA" id="ARBA00022448"/>
    </source>
</evidence>
<feature type="transmembrane region" description="Helical" evidence="8">
    <location>
        <begin position="166"/>
        <end position="186"/>
    </location>
</feature>
<dbReference type="AlphaFoldDB" id="C2G4W4"/>
<keyword evidence="7 8" id="KW-0472">Membrane</keyword>
<evidence type="ECO:0000256" key="3">
    <source>
        <dbReference type="ARBA" id="ARBA00007520"/>
    </source>
</evidence>
<gene>
    <name evidence="10" type="ORF">HMPREF0765_4620</name>
</gene>
<feature type="transmembrane region" description="Helical" evidence="8">
    <location>
        <begin position="12"/>
        <end position="31"/>
    </location>
</feature>
<reference evidence="10 11" key="1">
    <citation type="submission" date="2009-01" db="EMBL/GenBank/DDBJ databases">
        <authorList>
            <person name="Qin X."/>
            <person name="Bachman B."/>
            <person name="Battles P."/>
            <person name="Bell A."/>
            <person name="Bess C."/>
            <person name="Bickham C."/>
            <person name="Chaboub L."/>
            <person name="Chen D."/>
            <person name="Coyle M."/>
            <person name="Deiros D.R."/>
            <person name="Dinh H."/>
            <person name="Forbes L."/>
            <person name="Fowler G."/>
            <person name="Francisco L."/>
            <person name="Fu Q."/>
            <person name="Gubbala S."/>
            <person name="Hale W."/>
            <person name="Han Y."/>
            <person name="Hemphill L."/>
            <person name="Highlander S.K."/>
            <person name="Hirani K."/>
            <person name="Hogues M."/>
            <person name="Jackson L."/>
            <person name="Jakkamsetti A."/>
            <person name="Javaid M."/>
            <person name="Jiang H."/>
            <person name="Korchina V."/>
            <person name="Kovar C."/>
            <person name="Lara F."/>
            <person name="Lee S."/>
            <person name="Mata R."/>
            <person name="Mathew T."/>
            <person name="Moen C."/>
            <person name="Morales K."/>
            <person name="Munidasa M."/>
            <person name="Nazareth L."/>
            <person name="Ngo R."/>
            <person name="Nguyen L."/>
            <person name="Okwuonu G."/>
            <person name="Ongeri F."/>
            <person name="Patil S."/>
            <person name="Petrosino J."/>
            <person name="Pham C."/>
            <person name="Pham P."/>
            <person name="Pu L.-L."/>
            <person name="Puazo M."/>
            <person name="Raj R."/>
            <person name="Reid J."/>
            <person name="Rouhana J."/>
            <person name="Saada N."/>
            <person name="Shang Y."/>
            <person name="Simmons D."/>
            <person name="Thornton R."/>
            <person name="Warren J."/>
            <person name="Weissenberger G."/>
            <person name="Zhang J."/>
            <person name="Zhang L."/>
            <person name="Zhou C."/>
            <person name="Zhu D."/>
            <person name="Muzny D."/>
            <person name="Worley K."/>
            <person name="Gibbs R."/>
        </authorList>
    </citation>
    <scope>NUCLEOTIDE SEQUENCE [LARGE SCALE GENOMIC DNA]</scope>
    <source>
        <strain evidence="10 11">ATCC 33300</strain>
    </source>
</reference>
<feature type="transmembrane region" description="Helical" evidence="8">
    <location>
        <begin position="218"/>
        <end position="235"/>
    </location>
</feature>
<dbReference type="Gene3D" id="1.20.1250.20">
    <property type="entry name" value="MFS general substrate transporter like domains"/>
    <property type="match status" value="1"/>
</dbReference>
<dbReference type="Pfam" id="PF07690">
    <property type="entry name" value="MFS_1"/>
    <property type="match status" value="1"/>
</dbReference>
<evidence type="ECO:0000256" key="5">
    <source>
        <dbReference type="ARBA" id="ARBA00022692"/>
    </source>
</evidence>
<dbReference type="GO" id="GO:0016020">
    <property type="term" value="C:membrane"/>
    <property type="evidence" value="ECO:0007669"/>
    <property type="project" value="UniProtKB-SubCell"/>
</dbReference>
<dbReference type="Proteomes" id="UP000006241">
    <property type="component" value="Unassembled WGS sequence"/>
</dbReference>
<comment type="similarity">
    <text evidence="3">Belongs to the major facilitator superfamily. TCR/Tet family.</text>
</comment>
<name>C2G4W4_SPHSI</name>
<dbReference type="CDD" id="cd17388">
    <property type="entry name" value="MFS_TetA"/>
    <property type="match status" value="1"/>
</dbReference>
<comment type="function">
    <text evidence="1">Resistance to tetracycline by an active tetracycline efflux. This is an energy-dependent process that decreases the accumulation of the antibiotic in whole cells. This protein functions as a metal-tetracycline/H(+) antiporter.</text>
</comment>
<dbReference type="PROSITE" id="PS00216">
    <property type="entry name" value="SUGAR_TRANSPORT_1"/>
    <property type="match status" value="1"/>
</dbReference>
<dbReference type="PRINTS" id="PR01035">
    <property type="entry name" value="TCRTETA"/>
</dbReference>
<evidence type="ECO:0000256" key="2">
    <source>
        <dbReference type="ARBA" id="ARBA00004141"/>
    </source>
</evidence>
<feature type="transmembrane region" description="Helical" evidence="8">
    <location>
        <begin position="80"/>
        <end position="99"/>
    </location>
</feature>
<keyword evidence="6 8" id="KW-1133">Transmembrane helix</keyword>
<dbReference type="GO" id="GO:0022857">
    <property type="term" value="F:transmembrane transporter activity"/>
    <property type="evidence" value="ECO:0007669"/>
    <property type="project" value="InterPro"/>
</dbReference>
<feature type="transmembrane region" description="Helical" evidence="8">
    <location>
        <begin position="380"/>
        <end position="400"/>
    </location>
</feature>
<comment type="caution">
    <text evidence="10">The sequence shown here is derived from an EMBL/GenBank/DDBJ whole genome shotgun (WGS) entry which is preliminary data.</text>
</comment>
<dbReference type="PROSITE" id="PS50850">
    <property type="entry name" value="MFS"/>
    <property type="match status" value="1"/>
</dbReference>
<keyword evidence="5 8" id="KW-0812">Transmembrane</keyword>
<dbReference type="InterPro" id="IPR020846">
    <property type="entry name" value="MFS_dom"/>
</dbReference>
<feature type="transmembrane region" description="Helical" evidence="8">
    <location>
        <begin position="105"/>
        <end position="126"/>
    </location>
</feature>
<feature type="transmembrane region" description="Helical" evidence="8">
    <location>
        <begin position="309"/>
        <end position="326"/>
    </location>
</feature>
<feature type="transmembrane region" description="Helical" evidence="8">
    <location>
        <begin position="285"/>
        <end position="303"/>
    </location>
</feature>
<evidence type="ECO:0000256" key="6">
    <source>
        <dbReference type="ARBA" id="ARBA00022989"/>
    </source>
</evidence>
<protein>
    <submittedName>
        <fullName evidence="10">Transporter, major facilitator family protein</fullName>
    </submittedName>
</protein>
<dbReference type="HOGENOM" id="CLU_001265_10_11_10"/>